<reference evidence="1 2" key="1">
    <citation type="submission" date="2021-01" db="EMBL/GenBank/DDBJ databases">
        <title>Whole genome shotgun sequence of Catellatospora chokoriensis NBRC 107358.</title>
        <authorList>
            <person name="Komaki H."/>
            <person name="Tamura T."/>
        </authorList>
    </citation>
    <scope>NUCLEOTIDE SEQUENCE [LARGE SCALE GENOMIC DNA]</scope>
    <source>
        <strain evidence="1 2">NBRC 107358</strain>
    </source>
</reference>
<comment type="caution">
    <text evidence="1">The sequence shown here is derived from an EMBL/GenBank/DDBJ whole genome shotgun (WGS) entry which is preliminary data.</text>
</comment>
<gene>
    <name evidence="1" type="ORF">Cch02nite_31440</name>
</gene>
<evidence type="ECO:0000313" key="1">
    <source>
        <dbReference type="EMBL" id="GIF89700.1"/>
    </source>
</evidence>
<dbReference type="EMBL" id="BONG01000017">
    <property type="protein sequence ID" value="GIF89700.1"/>
    <property type="molecule type" value="Genomic_DNA"/>
</dbReference>
<evidence type="ECO:0000313" key="2">
    <source>
        <dbReference type="Proteomes" id="UP000619293"/>
    </source>
</evidence>
<keyword evidence="2" id="KW-1185">Reference proteome</keyword>
<accession>A0A8J3K2V3</accession>
<proteinExistence type="predicted"/>
<dbReference type="AlphaFoldDB" id="A0A8J3K2V3"/>
<dbReference type="Proteomes" id="UP000619293">
    <property type="component" value="Unassembled WGS sequence"/>
</dbReference>
<protein>
    <submittedName>
        <fullName evidence="1">Uncharacterized protein</fullName>
    </submittedName>
</protein>
<sequence>MSREWLVSVALPIEAESAEEAVREFWRYVTELGPDELPAYVSPSGDELRMTAYVTDGVAPLDPEED</sequence>
<name>A0A8J3K2V3_9ACTN</name>
<organism evidence="1 2">
    <name type="scientific">Catellatospora chokoriensis</name>
    <dbReference type="NCBI Taxonomy" id="310353"/>
    <lineage>
        <taxon>Bacteria</taxon>
        <taxon>Bacillati</taxon>
        <taxon>Actinomycetota</taxon>
        <taxon>Actinomycetes</taxon>
        <taxon>Micromonosporales</taxon>
        <taxon>Micromonosporaceae</taxon>
        <taxon>Catellatospora</taxon>
    </lineage>
</organism>